<dbReference type="EMBL" id="JPRO01000010">
    <property type="protein sequence ID" value="KFF02832.1"/>
    <property type="molecule type" value="Genomic_DNA"/>
</dbReference>
<gene>
    <name evidence="6" type="ORF">IX38_12780</name>
</gene>
<evidence type="ECO:0000256" key="2">
    <source>
        <dbReference type="ARBA" id="ARBA00023125"/>
    </source>
</evidence>
<organism evidence="6 7">
    <name type="scientific">Chryseobacterium luteum</name>
    <dbReference type="NCBI Taxonomy" id="421531"/>
    <lineage>
        <taxon>Bacteria</taxon>
        <taxon>Pseudomonadati</taxon>
        <taxon>Bacteroidota</taxon>
        <taxon>Flavobacteriia</taxon>
        <taxon>Flavobacteriales</taxon>
        <taxon>Weeksellaceae</taxon>
        <taxon>Chryseobacterium group</taxon>
        <taxon>Chryseobacterium</taxon>
    </lineage>
</organism>
<evidence type="ECO:0000256" key="4">
    <source>
        <dbReference type="PROSITE-ProRule" id="PRU00335"/>
    </source>
</evidence>
<sequence length="201" mass="21997">MNIKGKAERTKQFIIEQAAPIFNSKGIAGTTIDDILAATKMAKGGIYGNFENKEAISIASVDFLFGKMSAKAYSVMSKETTAVKKLFAFIDLRKNPLVPFIEGGCPILNFGVDSDNTNPTVKKKVKAMIEGSMASFIDILKQGIANGELSDKLKPEEYCLKVLVMLEGATLISRVTDSVKPMHTVIKMLKSELKSFEIKHN</sequence>
<proteinExistence type="predicted"/>
<protein>
    <recommendedName>
        <fullName evidence="5">HTH tetR-type domain-containing protein</fullName>
    </recommendedName>
</protein>
<dbReference type="AlphaFoldDB" id="A0A085ZEG8"/>
<keyword evidence="2 4" id="KW-0238">DNA-binding</keyword>
<dbReference type="RefSeq" id="WP_034705344.1">
    <property type="nucleotide sequence ID" value="NZ_JPRO01000010.1"/>
</dbReference>
<feature type="DNA-binding region" description="H-T-H motif" evidence="4">
    <location>
        <begin position="31"/>
        <end position="50"/>
    </location>
</feature>
<reference evidence="6 7" key="1">
    <citation type="submission" date="2014-07" db="EMBL/GenBank/DDBJ databases">
        <title>Genome of Chryseobacterium luteum DSM 18605.</title>
        <authorList>
            <person name="Stropko S.J."/>
            <person name="Pipes S.E."/>
            <person name="Newman J.D."/>
        </authorList>
    </citation>
    <scope>NUCLEOTIDE SEQUENCE [LARGE SCALE GENOMIC DNA]</scope>
    <source>
        <strain evidence="6 7">DSM 18605</strain>
    </source>
</reference>
<dbReference type="Pfam" id="PF16925">
    <property type="entry name" value="TetR_C_13"/>
    <property type="match status" value="1"/>
</dbReference>
<dbReference type="InterPro" id="IPR009057">
    <property type="entry name" value="Homeodomain-like_sf"/>
</dbReference>
<keyword evidence="7" id="KW-1185">Reference proteome</keyword>
<dbReference type="PANTHER" id="PTHR47506">
    <property type="entry name" value="TRANSCRIPTIONAL REGULATORY PROTEIN"/>
    <property type="match status" value="1"/>
</dbReference>
<keyword evidence="3" id="KW-0804">Transcription</keyword>
<dbReference type="eggNOG" id="COG1309">
    <property type="taxonomic scope" value="Bacteria"/>
</dbReference>
<evidence type="ECO:0000313" key="6">
    <source>
        <dbReference type="EMBL" id="KFF02832.1"/>
    </source>
</evidence>
<dbReference type="Pfam" id="PF00440">
    <property type="entry name" value="TetR_N"/>
    <property type="match status" value="1"/>
</dbReference>
<evidence type="ECO:0000256" key="3">
    <source>
        <dbReference type="ARBA" id="ARBA00023163"/>
    </source>
</evidence>
<dbReference type="OrthoDB" id="9798857at2"/>
<evidence type="ECO:0000256" key="1">
    <source>
        <dbReference type="ARBA" id="ARBA00023015"/>
    </source>
</evidence>
<dbReference type="Proteomes" id="UP000028703">
    <property type="component" value="Unassembled WGS sequence"/>
</dbReference>
<name>A0A085ZEG8_9FLAO</name>
<dbReference type="PROSITE" id="PS50977">
    <property type="entry name" value="HTH_TETR_2"/>
    <property type="match status" value="1"/>
</dbReference>
<comment type="caution">
    <text evidence="6">The sequence shown here is derived from an EMBL/GenBank/DDBJ whole genome shotgun (WGS) entry which is preliminary data.</text>
</comment>
<keyword evidence="1" id="KW-0805">Transcription regulation</keyword>
<dbReference type="SUPFAM" id="SSF46689">
    <property type="entry name" value="Homeodomain-like"/>
    <property type="match status" value="1"/>
</dbReference>
<dbReference type="STRING" id="421531.IX38_12780"/>
<dbReference type="PANTHER" id="PTHR47506:SF3">
    <property type="entry name" value="HTH-TYPE TRANSCRIPTIONAL REGULATOR LMRA"/>
    <property type="match status" value="1"/>
</dbReference>
<accession>A0A085ZEG8</accession>
<dbReference type="GO" id="GO:0003677">
    <property type="term" value="F:DNA binding"/>
    <property type="evidence" value="ECO:0007669"/>
    <property type="project" value="UniProtKB-UniRule"/>
</dbReference>
<evidence type="ECO:0000313" key="7">
    <source>
        <dbReference type="Proteomes" id="UP000028703"/>
    </source>
</evidence>
<evidence type="ECO:0000259" key="5">
    <source>
        <dbReference type="PROSITE" id="PS50977"/>
    </source>
</evidence>
<dbReference type="SUPFAM" id="SSF48498">
    <property type="entry name" value="Tetracyclin repressor-like, C-terminal domain"/>
    <property type="match status" value="1"/>
</dbReference>
<dbReference type="InterPro" id="IPR001647">
    <property type="entry name" value="HTH_TetR"/>
</dbReference>
<dbReference type="InterPro" id="IPR011075">
    <property type="entry name" value="TetR_C"/>
</dbReference>
<feature type="domain" description="HTH tetR-type" evidence="5">
    <location>
        <begin position="8"/>
        <end position="68"/>
    </location>
</feature>
<dbReference type="Gene3D" id="1.10.357.10">
    <property type="entry name" value="Tetracycline Repressor, domain 2"/>
    <property type="match status" value="1"/>
</dbReference>
<dbReference type="InterPro" id="IPR036271">
    <property type="entry name" value="Tet_transcr_reg_TetR-rel_C_sf"/>
</dbReference>